<protein>
    <submittedName>
        <fullName evidence="2">Secreted protein</fullName>
    </submittedName>
</protein>
<dbReference type="Proteomes" id="UP000036681">
    <property type="component" value="Unplaced"/>
</dbReference>
<accession>A0A0M3I1D6</accession>
<reference evidence="2" key="1">
    <citation type="submission" date="2017-02" db="UniProtKB">
        <authorList>
            <consortium name="WormBaseParasite"/>
        </authorList>
    </citation>
    <scope>IDENTIFICATION</scope>
</reference>
<dbReference type="WBParaSite" id="ALUE_0001007801-mRNA-1">
    <property type="protein sequence ID" value="ALUE_0001007801-mRNA-1"/>
    <property type="gene ID" value="ALUE_0001007801"/>
</dbReference>
<proteinExistence type="predicted"/>
<organism evidence="1 2">
    <name type="scientific">Ascaris lumbricoides</name>
    <name type="common">Giant roundworm</name>
    <dbReference type="NCBI Taxonomy" id="6252"/>
    <lineage>
        <taxon>Eukaryota</taxon>
        <taxon>Metazoa</taxon>
        <taxon>Ecdysozoa</taxon>
        <taxon>Nematoda</taxon>
        <taxon>Chromadorea</taxon>
        <taxon>Rhabditida</taxon>
        <taxon>Spirurina</taxon>
        <taxon>Ascaridomorpha</taxon>
        <taxon>Ascaridoidea</taxon>
        <taxon>Ascarididae</taxon>
        <taxon>Ascaris</taxon>
    </lineage>
</organism>
<name>A0A0M3I1D6_ASCLU</name>
<evidence type="ECO:0000313" key="1">
    <source>
        <dbReference type="Proteomes" id="UP000036681"/>
    </source>
</evidence>
<keyword evidence="1" id="KW-1185">Reference proteome</keyword>
<evidence type="ECO:0000313" key="2">
    <source>
        <dbReference type="WBParaSite" id="ALUE_0001007801-mRNA-1"/>
    </source>
</evidence>
<dbReference type="AlphaFoldDB" id="A0A0M3I1D6"/>
<sequence length="74" mass="7930">MQACTADSTSSVLCAWPFARPMCSSVFRLPKMVEMGLFTTAGIPTVSELAGKSVTDVHVCLCVAAMMKFLLNNI</sequence>